<dbReference type="SUPFAM" id="SSF53335">
    <property type="entry name" value="S-adenosyl-L-methionine-dependent methyltransferases"/>
    <property type="match status" value="1"/>
</dbReference>
<dbReference type="Pfam" id="PF08242">
    <property type="entry name" value="Methyltransf_12"/>
    <property type="match status" value="1"/>
</dbReference>
<feature type="domain" description="Methyltransferase type 12" evidence="1">
    <location>
        <begin position="53"/>
        <end position="148"/>
    </location>
</feature>
<dbReference type="PATRIC" id="fig|43658.5.peg.4880"/>
<keyword evidence="3" id="KW-1185">Reference proteome</keyword>
<evidence type="ECO:0000259" key="1">
    <source>
        <dbReference type="Pfam" id="PF08242"/>
    </source>
</evidence>
<name>A0A0F4QC43_9GAMM</name>
<dbReference type="InterPro" id="IPR013217">
    <property type="entry name" value="Methyltransf_12"/>
</dbReference>
<sequence length="261" mass="28732">MDYLSINKQAWDKRTQVHVTSEFYDVAGFKAGQCSLNPVELAQVGDVEGKSLLHLQCHFGQDTLSWARLGADVTGVDLSASAIAQANILKDALGLKAEFIESDVLQFGLHNTRQFDIVFSSYGVLCWLPDLTAWAQTVAGALKPGGVFHLVEFHPVNDLLAGYAYFPHGTPDIEQEGTYTENCDGTKNTTVTWTHSVSDVISALITAGLSIELFAEHPYSPYDCFDGLEFVPELGYQKLYQGQQVPMLYSIKACKCKHSDK</sequence>
<reference evidence="2 3" key="1">
    <citation type="journal article" date="2015" name="BMC Genomics">
        <title>Genome mining reveals unlocked bioactive potential of marine Gram-negative bacteria.</title>
        <authorList>
            <person name="Machado H."/>
            <person name="Sonnenschein E.C."/>
            <person name="Melchiorsen J."/>
            <person name="Gram L."/>
        </authorList>
    </citation>
    <scope>NUCLEOTIDE SEQUENCE [LARGE SCALE GENOMIC DNA]</scope>
    <source>
        <strain evidence="2 3">S2471</strain>
    </source>
</reference>
<dbReference type="InterPro" id="IPR029063">
    <property type="entry name" value="SAM-dependent_MTases_sf"/>
</dbReference>
<gene>
    <name evidence="2" type="ORF">TW77_23085</name>
</gene>
<keyword evidence="2" id="KW-0808">Transferase</keyword>
<evidence type="ECO:0000313" key="3">
    <source>
        <dbReference type="Proteomes" id="UP000033452"/>
    </source>
</evidence>
<proteinExistence type="predicted"/>
<dbReference type="Gene3D" id="3.40.50.150">
    <property type="entry name" value="Vaccinia Virus protein VP39"/>
    <property type="match status" value="1"/>
</dbReference>
<comment type="caution">
    <text evidence="2">The sequence shown here is derived from an EMBL/GenBank/DDBJ whole genome shotgun (WGS) entry which is preliminary data.</text>
</comment>
<dbReference type="PANTHER" id="PTHR43861">
    <property type="entry name" value="TRANS-ACONITATE 2-METHYLTRANSFERASE-RELATED"/>
    <property type="match status" value="1"/>
</dbReference>
<dbReference type="EMBL" id="JXYA01000079">
    <property type="protein sequence ID" value="KJZ05261.1"/>
    <property type="molecule type" value="Genomic_DNA"/>
</dbReference>
<keyword evidence="2" id="KW-0489">Methyltransferase</keyword>
<dbReference type="RefSeq" id="WP_046007321.1">
    <property type="nucleotide sequence ID" value="NZ_JXYA01000079.1"/>
</dbReference>
<evidence type="ECO:0000313" key="2">
    <source>
        <dbReference type="EMBL" id="KJZ05261.1"/>
    </source>
</evidence>
<dbReference type="AlphaFoldDB" id="A0A0F4QC43"/>
<organism evidence="2 3">
    <name type="scientific">Pseudoalteromonas rubra</name>
    <dbReference type="NCBI Taxonomy" id="43658"/>
    <lineage>
        <taxon>Bacteria</taxon>
        <taxon>Pseudomonadati</taxon>
        <taxon>Pseudomonadota</taxon>
        <taxon>Gammaproteobacteria</taxon>
        <taxon>Alteromonadales</taxon>
        <taxon>Pseudoalteromonadaceae</taxon>
        <taxon>Pseudoalteromonas</taxon>
    </lineage>
</organism>
<dbReference type="CDD" id="cd02440">
    <property type="entry name" value="AdoMet_MTases"/>
    <property type="match status" value="1"/>
</dbReference>
<dbReference type="GO" id="GO:0008168">
    <property type="term" value="F:methyltransferase activity"/>
    <property type="evidence" value="ECO:0007669"/>
    <property type="project" value="UniProtKB-KW"/>
</dbReference>
<dbReference type="Proteomes" id="UP000033452">
    <property type="component" value="Unassembled WGS sequence"/>
</dbReference>
<dbReference type="GO" id="GO:0032259">
    <property type="term" value="P:methylation"/>
    <property type="evidence" value="ECO:0007669"/>
    <property type="project" value="UniProtKB-KW"/>
</dbReference>
<accession>A0A0F4QC43</accession>
<protein>
    <submittedName>
        <fullName evidence="2">Methyltransferase type 12</fullName>
    </submittedName>
</protein>
<dbReference type="OrthoDB" id="8385759at2"/>